<name>H3NNT7_9FIRM</name>
<gene>
    <name evidence="2" type="ORF">HMPREF9709_00998</name>
</gene>
<feature type="transmembrane region" description="Helical" evidence="1">
    <location>
        <begin position="12"/>
        <end position="35"/>
    </location>
</feature>
<proteinExistence type="predicted"/>
<protein>
    <submittedName>
        <fullName evidence="2">Uncharacterized protein</fullName>
    </submittedName>
</protein>
<dbReference type="AlphaFoldDB" id="H3NNT7"/>
<organism evidence="2 3">
    <name type="scientific">Helcococcus kunzii ATCC 51366</name>
    <dbReference type="NCBI Taxonomy" id="883114"/>
    <lineage>
        <taxon>Bacteria</taxon>
        <taxon>Bacillati</taxon>
        <taxon>Bacillota</taxon>
        <taxon>Tissierellia</taxon>
        <taxon>Tissierellales</taxon>
        <taxon>Peptoniphilaceae</taxon>
        <taxon>Helcococcus</taxon>
    </lineage>
</organism>
<dbReference type="eggNOG" id="ENOG5033JXV">
    <property type="taxonomic scope" value="Bacteria"/>
</dbReference>
<dbReference type="HOGENOM" id="CLU_148582_0_0_9"/>
<keyword evidence="1" id="KW-1133">Transmembrane helix</keyword>
<evidence type="ECO:0000256" key="1">
    <source>
        <dbReference type="SAM" id="Phobius"/>
    </source>
</evidence>
<evidence type="ECO:0000313" key="2">
    <source>
        <dbReference type="EMBL" id="EHR34062.1"/>
    </source>
</evidence>
<keyword evidence="1" id="KW-0812">Transmembrane</keyword>
<keyword evidence="3" id="KW-1185">Reference proteome</keyword>
<comment type="caution">
    <text evidence="2">The sequence shown here is derived from an EMBL/GenBank/DDBJ whole genome shotgun (WGS) entry which is preliminary data.</text>
</comment>
<dbReference type="RefSeq" id="WP_005398472.1">
    <property type="nucleotide sequence ID" value="NZ_JH601088.1"/>
</dbReference>
<accession>H3NNT7</accession>
<evidence type="ECO:0000313" key="3">
    <source>
        <dbReference type="Proteomes" id="UP000004191"/>
    </source>
</evidence>
<dbReference type="Proteomes" id="UP000004191">
    <property type="component" value="Unassembled WGS sequence"/>
</dbReference>
<dbReference type="EMBL" id="AGEI01000021">
    <property type="protein sequence ID" value="EHR34062.1"/>
    <property type="molecule type" value="Genomic_DNA"/>
</dbReference>
<feature type="transmembrane region" description="Helical" evidence="1">
    <location>
        <begin position="56"/>
        <end position="79"/>
    </location>
</feature>
<dbReference type="STRING" id="883114.HMPREF9709_00998"/>
<dbReference type="OrthoDB" id="1690910at2"/>
<dbReference type="GeneID" id="96998991"/>
<keyword evidence="1" id="KW-0472">Membrane</keyword>
<feature type="transmembrane region" description="Helical" evidence="1">
    <location>
        <begin position="116"/>
        <end position="136"/>
    </location>
</feature>
<sequence length="146" mass="17080">MNSKKLILEKKYIKRLIITTILIIFVATCEAFIMAKSKELMETYIKLNKDKSVSDYLSLVMFSYFLNIIEPIAITVFTFYSHKEYGISSLYKIIFSAIIGLRILNTILKFETSSLFYYLMIILYIIYLIILLNAPITKRKVKNGLF</sequence>
<feature type="transmembrane region" description="Helical" evidence="1">
    <location>
        <begin position="85"/>
        <end position="104"/>
    </location>
</feature>
<reference evidence="2 3" key="1">
    <citation type="submission" date="2012-01" db="EMBL/GenBank/DDBJ databases">
        <title>The Genome Sequence of Helcococcus kunzii ATCC 51366.</title>
        <authorList>
            <consortium name="The Broad Institute Genome Sequencing Platform"/>
            <person name="Earl A."/>
            <person name="Ward D."/>
            <person name="Feldgarden M."/>
            <person name="Gevers D."/>
            <person name="Huys G."/>
            <person name="Young S.K."/>
            <person name="Zeng Q."/>
            <person name="Gargeya S."/>
            <person name="Fitzgerald M."/>
            <person name="Haas B."/>
            <person name="Abouelleil A."/>
            <person name="Alvarado L."/>
            <person name="Arachchi H.M."/>
            <person name="Berlin A."/>
            <person name="Chapman S.B."/>
            <person name="Gearin G."/>
            <person name="Goldberg J."/>
            <person name="Griggs A."/>
            <person name="Gujja S."/>
            <person name="Hansen M."/>
            <person name="Heiman D."/>
            <person name="Howarth C."/>
            <person name="Larimer J."/>
            <person name="Lui A."/>
            <person name="MacDonald P.J.P."/>
            <person name="McCowen C."/>
            <person name="Montmayeur A."/>
            <person name="Murphy C."/>
            <person name="Neiman D."/>
            <person name="Pearson M."/>
            <person name="Priest M."/>
            <person name="Roberts A."/>
            <person name="Saif S."/>
            <person name="Shea T."/>
            <person name="Sisk P."/>
            <person name="Stolte C."/>
            <person name="Sykes S."/>
            <person name="Wortman J."/>
            <person name="Nusbaum C."/>
            <person name="Birren B."/>
        </authorList>
    </citation>
    <scope>NUCLEOTIDE SEQUENCE [LARGE SCALE GENOMIC DNA]</scope>
    <source>
        <strain evidence="2 3">ATCC 51366</strain>
    </source>
</reference>